<organism evidence="4 5">
    <name type="scientific">Microvirga flocculans</name>
    <dbReference type="NCBI Taxonomy" id="217168"/>
    <lineage>
        <taxon>Bacteria</taxon>
        <taxon>Pseudomonadati</taxon>
        <taxon>Pseudomonadota</taxon>
        <taxon>Alphaproteobacteria</taxon>
        <taxon>Hyphomicrobiales</taxon>
        <taxon>Methylobacteriaceae</taxon>
        <taxon>Microvirga</taxon>
    </lineage>
</organism>
<dbReference type="Pfam" id="PF00702">
    <property type="entry name" value="Hydrolase"/>
    <property type="match status" value="1"/>
</dbReference>
<dbReference type="InterPro" id="IPR036412">
    <property type="entry name" value="HAD-like_sf"/>
</dbReference>
<sequence>MASSSIIPAGTRAVIFDAYGTLFDVHAAVGRHMVQVGPDAARFSDLWRAKQLEYSWVLSLAGRYEPFWSLTEKALDHALARFPSIDPALRRPLLEAYRRLDPYPEVRETLSALRARGLRTGILSNGDPGMLNDAVTSAGLAGDLDIVLSVDTVQVFKTSPRAYELVLHALSLHASDIVFASSNRWDVAGAAAFGFRAVWVNRFGMPDEYADLPPEAVVADLTVLGA</sequence>
<dbReference type="EMBL" id="JACIDC010000011">
    <property type="protein sequence ID" value="MBB4041449.1"/>
    <property type="molecule type" value="Genomic_DNA"/>
</dbReference>
<accession>A0A7W6IH96</accession>
<dbReference type="CDD" id="cd02588">
    <property type="entry name" value="HAD_L2-DEX"/>
    <property type="match status" value="1"/>
</dbReference>
<dbReference type="PRINTS" id="PR00413">
    <property type="entry name" value="HADHALOGNASE"/>
</dbReference>
<dbReference type="AlphaFoldDB" id="A0A7W6IH96"/>
<dbReference type="SFLD" id="SFLDF00045">
    <property type="entry name" value="2-haloacid_dehalogenase"/>
    <property type="match status" value="1"/>
</dbReference>
<dbReference type="Proteomes" id="UP000519439">
    <property type="component" value="Unassembled WGS sequence"/>
</dbReference>
<evidence type="ECO:0000256" key="2">
    <source>
        <dbReference type="ARBA" id="ARBA00022801"/>
    </source>
</evidence>
<comment type="similarity">
    <text evidence="1 3">Belongs to the HAD-like hydrolase superfamily. S-2-haloalkanoic acid dehalogenase family.</text>
</comment>
<dbReference type="GO" id="GO:0018784">
    <property type="term" value="F:(S)-2-haloacid dehalogenase activity"/>
    <property type="evidence" value="ECO:0007669"/>
    <property type="project" value="UniProtKB-UniRule"/>
</dbReference>
<dbReference type="EC" id="3.8.1.2" evidence="3"/>
<dbReference type="InterPro" id="IPR051540">
    <property type="entry name" value="S-2-haloacid_dehalogenase"/>
</dbReference>
<dbReference type="SFLD" id="SFLDS00003">
    <property type="entry name" value="Haloacid_Dehalogenase"/>
    <property type="match status" value="1"/>
</dbReference>
<protein>
    <recommendedName>
        <fullName evidence="3">(S)-2-haloacid dehalogenase</fullName>
        <ecNumber evidence="3">3.8.1.2</ecNumber>
    </recommendedName>
    <alternativeName>
        <fullName evidence="3">2-haloalkanoic acid dehalogenase</fullName>
    </alternativeName>
    <alternativeName>
        <fullName evidence="3">Halocarboxylic acid halidohydrolase</fullName>
    </alternativeName>
    <alternativeName>
        <fullName evidence="3">L-2-haloacid dehalogenase</fullName>
    </alternativeName>
</protein>
<comment type="function">
    <text evidence="3">Catalyzes the hydrolytic dehalogenation of small (S)-2-haloalkanoic acids to yield the corresponding (R)-2-hydroxyalkanoic acids.</text>
</comment>
<dbReference type="InterPro" id="IPR023214">
    <property type="entry name" value="HAD_sf"/>
</dbReference>
<evidence type="ECO:0000256" key="1">
    <source>
        <dbReference type="ARBA" id="ARBA00008106"/>
    </source>
</evidence>
<reference evidence="4 5" key="1">
    <citation type="submission" date="2020-08" db="EMBL/GenBank/DDBJ databases">
        <title>Genomic Encyclopedia of Type Strains, Phase IV (KMG-IV): sequencing the most valuable type-strain genomes for metagenomic binning, comparative biology and taxonomic classification.</title>
        <authorList>
            <person name="Goeker M."/>
        </authorList>
    </citation>
    <scope>NUCLEOTIDE SEQUENCE [LARGE SCALE GENOMIC DNA]</scope>
    <source>
        <strain evidence="4 5">DSM 15743</strain>
    </source>
</reference>
<dbReference type="RefSeq" id="WP_035459884.1">
    <property type="nucleotide sequence ID" value="NZ_JACIDC010000011.1"/>
</dbReference>
<dbReference type="PANTHER" id="PTHR43316">
    <property type="entry name" value="HYDROLASE, HALOACID DELAHOGENASE-RELATED"/>
    <property type="match status" value="1"/>
</dbReference>
<keyword evidence="5" id="KW-1185">Reference proteome</keyword>
<comment type="catalytic activity">
    <reaction evidence="3">
        <text>an (S)-2-haloacid + H2O = a (2R)-2-hydroxycarboxylate + a halide anion + H(+)</text>
        <dbReference type="Rhea" id="RHEA:11192"/>
        <dbReference type="ChEBI" id="CHEBI:15377"/>
        <dbReference type="ChEBI" id="CHEBI:15378"/>
        <dbReference type="ChEBI" id="CHEBI:16042"/>
        <dbReference type="ChEBI" id="CHEBI:58314"/>
        <dbReference type="ChEBI" id="CHEBI:137405"/>
        <dbReference type="EC" id="3.8.1.2"/>
    </reaction>
</comment>
<evidence type="ECO:0000256" key="3">
    <source>
        <dbReference type="RuleBase" id="RU368077"/>
    </source>
</evidence>
<dbReference type="Gene3D" id="1.10.150.240">
    <property type="entry name" value="Putative phosphatase, domain 2"/>
    <property type="match status" value="1"/>
</dbReference>
<evidence type="ECO:0000313" key="5">
    <source>
        <dbReference type="Proteomes" id="UP000519439"/>
    </source>
</evidence>
<keyword evidence="2 3" id="KW-0378">Hydrolase</keyword>
<comment type="caution">
    <text evidence="4">The sequence shown here is derived from an EMBL/GenBank/DDBJ whole genome shotgun (WGS) entry which is preliminary data.</text>
</comment>
<dbReference type="InterPro" id="IPR023198">
    <property type="entry name" value="PGP-like_dom2"/>
</dbReference>
<dbReference type="SFLD" id="SFLDG01129">
    <property type="entry name" value="C1.5:_HAD__Beta-PGM__Phosphata"/>
    <property type="match status" value="1"/>
</dbReference>
<dbReference type="SUPFAM" id="SSF56784">
    <property type="entry name" value="HAD-like"/>
    <property type="match status" value="1"/>
</dbReference>
<dbReference type="InterPro" id="IPR006439">
    <property type="entry name" value="HAD-SF_hydro_IA"/>
</dbReference>
<gene>
    <name evidence="4" type="ORF">GGR34_003126</name>
</gene>
<dbReference type="NCBIfam" id="TIGR01428">
    <property type="entry name" value="HAD_type_II"/>
    <property type="match status" value="1"/>
</dbReference>
<dbReference type="PANTHER" id="PTHR43316:SF3">
    <property type="entry name" value="HALOACID DEHALOGENASE, TYPE II (AFU_ORTHOLOGUE AFUA_2G07750)-RELATED"/>
    <property type="match status" value="1"/>
</dbReference>
<dbReference type="InterPro" id="IPR006328">
    <property type="entry name" value="2-HAD"/>
</dbReference>
<evidence type="ECO:0000313" key="4">
    <source>
        <dbReference type="EMBL" id="MBB4041449.1"/>
    </source>
</evidence>
<dbReference type="SFLD" id="SFLDG01135">
    <property type="entry name" value="C1.5.6:_HAD__Beta-PGM__Phospha"/>
    <property type="match status" value="1"/>
</dbReference>
<dbReference type="Gene3D" id="3.40.50.1000">
    <property type="entry name" value="HAD superfamily/HAD-like"/>
    <property type="match status" value="1"/>
</dbReference>
<proteinExistence type="inferred from homology"/>
<dbReference type="NCBIfam" id="TIGR01493">
    <property type="entry name" value="HAD-SF-IA-v2"/>
    <property type="match status" value="1"/>
</dbReference>
<name>A0A7W6IH96_9HYPH</name>